<evidence type="ECO:0000313" key="3">
    <source>
        <dbReference type="Proteomes" id="UP000199076"/>
    </source>
</evidence>
<feature type="region of interest" description="Disordered" evidence="1">
    <location>
        <begin position="1"/>
        <end position="95"/>
    </location>
</feature>
<gene>
    <name evidence="2" type="ORF">SAMN05216218_10979</name>
</gene>
<dbReference type="AlphaFoldDB" id="A0A1G7NP91"/>
<accession>A0A1G7NP91</accession>
<dbReference type="Proteomes" id="UP000199076">
    <property type="component" value="Unassembled WGS sequence"/>
</dbReference>
<protein>
    <submittedName>
        <fullName evidence="2">Uncharacterized protein</fullName>
    </submittedName>
</protein>
<dbReference type="OrthoDB" id="385403at2157"/>
<feature type="compositionally biased region" description="Basic and acidic residues" evidence="1">
    <location>
        <begin position="86"/>
        <end position="95"/>
    </location>
</feature>
<name>A0A1G7NP91_9EURY</name>
<feature type="compositionally biased region" description="Low complexity" evidence="1">
    <location>
        <begin position="153"/>
        <end position="176"/>
    </location>
</feature>
<dbReference type="STRING" id="660518.SAMN05216218_10979"/>
<dbReference type="EMBL" id="FNBK01000009">
    <property type="protein sequence ID" value="SDF75747.1"/>
    <property type="molecule type" value="Genomic_DNA"/>
</dbReference>
<feature type="compositionally biased region" description="Basic and acidic residues" evidence="1">
    <location>
        <begin position="1"/>
        <end position="10"/>
    </location>
</feature>
<dbReference type="PROSITE" id="PS51318">
    <property type="entry name" value="TAT"/>
    <property type="match status" value="1"/>
</dbReference>
<feature type="compositionally biased region" description="Low complexity" evidence="1">
    <location>
        <begin position="57"/>
        <end position="70"/>
    </location>
</feature>
<evidence type="ECO:0000313" key="2">
    <source>
        <dbReference type="EMBL" id="SDF75747.1"/>
    </source>
</evidence>
<feature type="compositionally biased region" description="Low complexity" evidence="1">
    <location>
        <begin position="21"/>
        <end position="45"/>
    </location>
</feature>
<feature type="region of interest" description="Disordered" evidence="1">
    <location>
        <begin position="133"/>
        <end position="199"/>
    </location>
</feature>
<keyword evidence="3" id="KW-1185">Reference proteome</keyword>
<reference evidence="3" key="1">
    <citation type="submission" date="2016-10" db="EMBL/GenBank/DDBJ databases">
        <authorList>
            <person name="Varghese N."/>
            <person name="Submissions S."/>
        </authorList>
    </citation>
    <scope>NUCLEOTIDE SEQUENCE [LARGE SCALE GENOMIC DNA]</scope>
    <source>
        <strain evidence="3">IBRC-M 10760</strain>
    </source>
</reference>
<dbReference type="RefSeq" id="WP_139171123.1">
    <property type="nucleotide sequence ID" value="NZ_FNBK01000009.1"/>
</dbReference>
<feature type="compositionally biased region" description="Acidic residues" evidence="1">
    <location>
        <begin position="46"/>
        <end position="55"/>
    </location>
</feature>
<organism evidence="2 3">
    <name type="scientific">Halorientalis regularis</name>
    <dbReference type="NCBI Taxonomy" id="660518"/>
    <lineage>
        <taxon>Archaea</taxon>
        <taxon>Methanobacteriati</taxon>
        <taxon>Methanobacteriota</taxon>
        <taxon>Stenosarchaea group</taxon>
        <taxon>Halobacteria</taxon>
        <taxon>Halobacteriales</taxon>
        <taxon>Haloarculaceae</taxon>
        <taxon>Halorientalis</taxon>
    </lineage>
</organism>
<dbReference type="PROSITE" id="PS51257">
    <property type="entry name" value="PROKAR_LIPOPROTEIN"/>
    <property type="match status" value="1"/>
</dbReference>
<dbReference type="InterPro" id="IPR006311">
    <property type="entry name" value="TAT_signal"/>
</dbReference>
<evidence type="ECO:0000256" key="1">
    <source>
        <dbReference type="SAM" id="MobiDB-lite"/>
    </source>
</evidence>
<sequence>MTDNRTEKSRRGGSVTRRRVLATAGVATTGAIAGCAGDSSGTSTDAGDDGGDGDGDSGTPTDTGPRTSGGIEVSGESTVGPLVVDGLERQGGNEDKVVIVTTVRNAGEQTTDVFEYNYDLALYDADGAEIGTNTGFGTTSEPRSRPASRRRSTSASRSKATCRRSPAPRSRSAARGCSRRARAVNLDRTAAGPVPNRHA</sequence>
<proteinExistence type="predicted"/>